<dbReference type="InterPro" id="IPR019609">
    <property type="entry name" value="Variant_surf_glycoprt_trypan_C"/>
</dbReference>
<evidence type="ECO:0000256" key="8">
    <source>
        <dbReference type="SAM" id="SignalP"/>
    </source>
</evidence>
<dbReference type="InterPro" id="IPR001812">
    <property type="entry name" value="Trypano_VSG_A_N_dom"/>
</dbReference>
<keyword evidence="7" id="KW-0449">Lipoprotein</keyword>
<proteinExistence type="predicted"/>
<reference evidence="11" key="2">
    <citation type="journal article" date="2014" name="Mol. Biochem. Parasitol.">
        <title>Capturing the variant surface glycoprotein repertoire (the VSGnome) of Trypanosoma brucei Lister 427.</title>
        <authorList>
            <person name="Cross G.A."/>
            <person name="Kim H.S."/>
            <person name="Wickstead B."/>
        </authorList>
    </citation>
    <scope>NUCLEOTIDE SEQUENCE</scope>
    <source>
        <strain evidence="11">Lister 427</strain>
    </source>
</reference>
<feature type="signal peptide" evidence="8">
    <location>
        <begin position="1"/>
        <end position="21"/>
    </location>
</feature>
<keyword evidence="6" id="KW-0325">Glycoprotein</keyword>
<comment type="subcellular location">
    <subcellularLocation>
        <location evidence="2">Cell membrane</location>
        <topology evidence="2">Lipid-anchor</topology>
        <topology evidence="2">GPI-anchor</topology>
    </subcellularLocation>
</comment>
<dbReference type="EMBL" id="KC613719">
    <property type="protein sequence ID" value="AGH61150.1"/>
    <property type="molecule type" value="Genomic_DNA"/>
</dbReference>
<evidence type="ECO:0000256" key="2">
    <source>
        <dbReference type="ARBA" id="ARBA00004609"/>
    </source>
</evidence>
<evidence type="ECO:0000259" key="9">
    <source>
        <dbReference type="Pfam" id="PF00913"/>
    </source>
</evidence>
<dbReference type="GO" id="GO:0042783">
    <property type="term" value="P:symbiont-mediated evasion of host immune response"/>
    <property type="evidence" value="ECO:0007669"/>
    <property type="project" value="InterPro"/>
</dbReference>
<dbReference type="GO" id="GO:0098552">
    <property type="term" value="C:side of membrane"/>
    <property type="evidence" value="ECO:0007669"/>
    <property type="project" value="UniProtKB-KW"/>
</dbReference>
<dbReference type="Gene3D" id="3.30.1680.30">
    <property type="match status" value="1"/>
</dbReference>
<feature type="domain" description="Trypanosome variant surface glycoprotein A-type N-terminal" evidence="9">
    <location>
        <begin position="9"/>
        <end position="341"/>
    </location>
</feature>
<evidence type="ECO:0000256" key="6">
    <source>
        <dbReference type="ARBA" id="ARBA00023180"/>
    </source>
</evidence>
<dbReference type="Gene3D" id="3.90.150.10">
    <property type="entry name" value="Variant Surface Glycoprotein, subunit A domain 1"/>
    <property type="match status" value="1"/>
</dbReference>
<evidence type="ECO:0000259" key="10">
    <source>
        <dbReference type="Pfam" id="PF10659"/>
    </source>
</evidence>
<accession>M4TDL1</accession>
<keyword evidence="3" id="KW-1003">Cell membrane</keyword>
<dbReference type="Pfam" id="PF00913">
    <property type="entry name" value="Trypan_glycop"/>
    <property type="match status" value="1"/>
</dbReference>
<dbReference type="Pfam" id="PF10659">
    <property type="entry name" value="Trypan_glycop_C"/>
    <property type="match status" value="1"/>
</dbReference>
<evidence type="ECO:0000313" key="11">
    <source>
        <dbReference type="EMBL" id="AGH61150.1"/>
    </source>
</evidence>
<dbReference type="Gene3D" id="3.30.1680.40">
    <property type="match status" value="1"/>
</dbReference>
<sequence>MYSNEKFAFLLFVTTMHLIKADNEPFKEAGLGKLCSLSRKQKAVSKEVAGSLDTYTGKHINLQAFQTKLSLLITENADFAGSAMLLAIATTKLIQEHATATQSLAIQGAKSAAATAYAAGRTDELVNFLKQTAHPTTDTHSCIEFATGTQLSPALLSGCATPSFTEKATALEATAAAAQSEVPGDAELQGSDSKNCKLTADDGTGLFGGTNAISLKLLDGFYRHTKSQTWAQAARVKTVAESKTPQAAQTAAQTLQPLLQDNWPAAPTDEQTLTAFINNPKVQQQIEQSLNETKQLSETADSNEVATKINSIFGAPLPNGTRPFASEVAHKRFQVKGTEGNDKLSVFQLTPKQAVQLMAEKIAALKQEAKKPAKVECPKGPDGREQCNAIDKQDKCDEAPQCTWHMTVKDGGKKCQFNSTKATESGVPVAQSQTGGTQTYTDKCKDKKKDDCKSPNCKWENNACKDSSILVNKKFAPSMAVTLVS</sequence>
<evidence type="ECO:0000256" key="5">
    <source>
        <dbReference type="ARBA" id="ARBA00023136"/>
    </source>
</evidence>
<keyword evidence="8" id="KW-0732">Signal</keyword>
<reference evidence="11" key="1">
    <citation type="submission" date="2013-02" db="EMBL/GenBank/DDBJ databases">
        <authorList>
            <person name="Cross G.A.M."/>
            <person name="Kim H.-S."/>
            <person name="Wickstead B."/>
        </authorList>
    </citation>
    <scope>NUCLEOTIDE SEQUENCE</scope>
    <source>
        <strain evidence="11">Lister 427</strain>
    </source>
</reference>
<feature type="domain" description="Trypanosome variant surface glycoprotein C-terminal" evidence="10">
    <location>
        <begin position="387"/>
        <end position="482"/>
    </location>
</feature>
<evidence type="ECO:0000256" key="1">
    <source>
        <dbReference type="ARBA" id="ARBA00002523"/>
    </source>
</evidence>
<dbReference type="GO" id="GO:0005886">
    <property type="term" value="C:plasma membrane"/>
    <property type="evidence" value="ECO:0007669"/>
    <property type="project" value="UniProtKB-SubCell"/>
</dbReference>
<keyword evidence="5" id="KW-0472">Membrane</keyword>
<dbReference type="VEuPathDB" id="TriTrypDB:Tb927.6.5550"/>
<comment type="function">
    <text evidence="1">VSG forms a coat on the surface of the parasite. The trypanosome evades the immune response of the host by expressing a series of antigenically distinct VSGs from an estimated 1000 VSG genes.</text>
</comment>
<dbReference type="AlphaFoldDB" id="M4TDL1"/>
<feature type="chain" id="PRO_5004059164" evidence="8">
    <location>
        <begin position="22"/>
        <end position="485"/>
    </location>
</feature>
<keyword evidence="4" id="KW-0336">GPI-anchor</keyword>
<name>M4TDL1_9TRYP</name>
<dbReference type="VEuPathDB" id="TriTrypDB:Tb427_000063000"/>
<evidence type="ECO:0000256" key="4">
    <source>
        <dbReference type="ARBA" id="ARBA00022622"/>
    </source>
</evidence>
<dbReference type="Gene3D" id="1.10.470.10">
    <property type="entry name" value="Variant Surface Glycoprotein, subunit A, domain 2"/>
    <property type="match status" value="1"/>
</dbReference>
<evidence type="ECO:0000256" key="3">
    <source>
        <dbReference type="ARBA" id="ARBA00022475"/>
    </source>
</evidence>
<protein>
    <submittedName>
        <fullName evidence="11">Variant surface glycoprotein 592</fullName>
    </submittedName>
</protein>
<organism evidence="11">
    <name type="scientific">Trypanosoma brucei</name>
    <dbReference type="NCBI Taxonomy" id="5691"/>
    <lineage>
        <taxon>Eukaryota</taxon>
        <taxon>Discoba</taxon>
        <taxon>Euglenozoa</taxon>
        <taxon>Kinetoplastea</taxon>
        <taxon>Metakinetoplastina</taxon>
        <taxon>Trypanosomatida</taxon>
        <taxon>Trypanosomatidae</taxon>
        <taxon>Trypanosoma</taxon>
    </lineage>
</organism>
<evidence type="ECO:0000256" key="7">
    <source>
        <dbReference type="ARBA" id="ARBA00023288"/>
    </source>
</evidence>
<dbReference type="SUPFAM" id="SSF58087">
    <property type="entry name" value="Variant surface glycoprotein (N-terminal domain)"/>
    <property type="match status" value="1"/>
</dbReference>